<dbReference type="AlphaFoldDB" id="A0A7W5VGI1"/>
<proteinExistence type="predicted"/>
<reference evidence="1 2" key="1">
    <citation type="submission" date="2020-08" db="EMBL/GenBank/DDBJ databases">
        <title>Sequencing the genomes of 1000 actinobacteria strains.</title>
        <authorList>
            <person name="Klenk H.-P."/>
        </authorList>
    </citation>
    <scope>NUCLEOTIDE SEQUENCE [LARGE SCALE GENOMIC DNA]</scope>
    <source>
        <strain evidence="1 2">DSM 44320</strain>
    </source>
</reference>
<dbReference type="EMBL" id="JACIBV010000002">
    <property type="protein sequence ID" value="MBB3733250.1"/>
    <property type="molecule type" value="Genomic_DNA"/>
</dbReference>
<sequence>MPEADQPAAGQQLRGAVGGAVGGQRHLIHRRRLIGRLFGEDFLDHLLGHPQPVQVVFGLGQLGAQAFGAFGGCHEACGDLGQQRHGIPRQTHDGYLVKASRHGR</sequence>
<dbReference type="Proteomes" id="UP000579945">
    <property type="component" value="Unassembled WGS sequence"/>
</dbReference>
<dbReference type="RefSeq" id="WP_183661409.1">
    <property type="nucleotide sequence ID" value="NZ_JACIBV010000002.1"/>
</dbReference>
<gene>
    <name evidence="1" type="ORF">FHR33_009197</name>
</gene>
<comment type="caution">
    <text evidence="1">The sequence shown here is derived from an EMBL/GenBank/DDBJ whole genome shotgun (WGS) entry which is preliminary data.</text>
</comment>
<name>A0A7W5VGI1_9ACTN</name>
<accession>A0A7W5VGI1</accession>
<evidence type="ECO:0000313" key="2">
    <source>
        <dbReference type="Proteomes" id="UP000579945"/>
    </source>
</evidence>
<keyword evidence="2" id="KW-1185">Reference proteome</keyword>
<dbReference type="GeneID" id="95395210"/>
<evidence type="ECO:0000313" key="1">
    <source>
        <dbReference type="EMBL" id="MBB3733250.1"/>
    </source>
</evidence>
<organism evidence="1 2">
    <name type="scientific">Nonomuraea dietziae</name>
    <dbReference type="NCBI Taxonomy" id="65515"/>
    <lineage>
        <taxon>Bacteria</taxon>
        <taxon>Bacillati</taxon>
        <taxon>Actinomycetota</taxon>
        <taxon>Actinomycetes</taxon>
        <taxon>Streptosporangiales</taxon>
        <taxon>Streptosporangiaceae</taxon>
        <taxon>Nonomuraea</taxon>
    </lineage>
</organism>
<protein>
    <submittedName>
        <fullName evidence="1">Uncharacterized protein</fullName>
    </submittedName>
</protein>